<sequence length="62" mass="6420">NSNGWAYGSELTFDTLEIDISSPDIGIVILGTVTTSSTHETGLDALSFINTGTCAVDVTIKG</sequence>
<dbReference type="AlphaFoldDB" id="X1UC26"/>
<proteinExistence type="predicted"/>
<organism evidence="1">
    <name type="scientific">marine sediment metagenome</name>
    <dbReference type="NCBI Taxonomy" id="412755"/>
    <lineage>
        <taxon>unclassified sequences</taxon>
        <taxon>metagenomes</taxon>
        <taxon>ecological metagenomes</taxon>
    </lineage>
</organism>
<reference evidence="1" key="1">
    <citation type="journal article" date="2014" name="Front. Microbiol.">
        <title>High frequency of phylogenetically diverse reductive dehalogenase-homologous genes in deep subseafloor sedimentary metagenomes.</title>
        <authorList>
            <person name="Kawai M."/>
            <person name="Futagami T."/>
            <person name="Toyoda A."/>
            <person name="Takaki Y."/>
            <person name="Nishi S."/>
            <person name="Hori S."/>
            <person name="Arai W."/>
            <person name="Tsubouchi T."/>
            <person name="Morono Y."/>
            <person name="Uchiyama I."/>
            <person name="Ito T."/>
            <person name="Fujiyama A."/>
            <person name="Inagaki F."/>
            <person name="Takami H."/>
        </authorList>
    </citation>
    <scope>NUCLEOTIDE SEQUENCE</scope>
    <source>
        <strain evidence="1">Expedition CK06-06</strain>
    </source>
</reference>
<feature type="non-terminal residue" evidence="1">
    <location>
        <position position="1"/>
    </location>
</feature>
<gene>
    <name evidence="1" type="ORF">S12H4_42569</name>
</gene>
<name>X1UC26_9ZZZZ</name>
<evidence type="ECO:0000313" key="1">
    <source>
        <dbReference type="EMBL" id="GAJ15034.1"/>
    </source>
</evidence>
<accession>X1UC26</accession>
<protein>
    <submittedName>
        <fullName evidence="1">Uncharacterized protein</fullName>
    </submittedName>
</protein>
<dbReference type="EMBL" id="BARW01026066">
    <property type="protein sequence ID" value="GAJ15034.1"/>
    <property type="molecule type" value="Genomic_DNA"/>
</dbReference>
<comment type="caution">
    <text evidence="1">The sequence shown here is derived from an EMBL/GenBank/DDBJ whole genome shotgun (WGS) entry which is preliminary data.</text>
</comment>